<evidence type="ECO:0000256" key="1">
    <source>
        <dbReference type="ARBA" id="ARBA00022723"/>
    </source>
</evidence>
<name>W1P707_AMBTC</name>
<accession>W1P707</accession>
<dbReference type="Pfam" id="PF07496">
    <property type="entry name" value="zf-CW"/>
    <property type="match status" value="1"/>
</dbReference>
<dbReference type="EMBL" id="KI394336">
    <property type="protein sequence ID" value="ERN03698.1"/>
    <property type="molecule type" value="Genomic_DNA"/>
</dbReference>
<dbReference type="Gramene" id="ERN03698">
    <property type="protein sequence ID" value="ERN03698"/>
    <property type="gene ID" value="AMTR_s00403p00012560"/>
</dbReference>
<keyword evidence="3" id="KW-0862">Zinc</keyword>
<dbReference type="PANTHER" id="PTHR46245:SF10">
    <property type="entry name" value="B3 DOMAIN-CONTAINING TRANSCRIPTION FACTOR VAL3"/>
    <property type="match status" value="1"/>
</dbReference>
<feature type="non-terminal residue" evidence="5">
    <location>
        <position position="1"/>
    </location>
</feature>
<dbReference type="Proteomes" id="UP000017836">
    <property type="component" value="Unassembled WGS sequence"/>
</dbReference>
<evidence type="ECO:0000313" key="5">
    <source>
        <dbReference type="EMBL" id="ERN03698.1"/>
    </source>
</evidence>
<dbReference type="Gene3D" id="3.30.40.100">
    <property type="match status" value="1"/>
</dbReference>
<dbReference type="PANTHER" id="PTHR46245">
    <property type="entry name" value="B3 DOMAIN-CONTAINING PROTEIN OS07G0563300"/>
    <property type="match status" value="1"/>
</dbReference>
<dbReference type="InterPro" id="IPR011124">
    <property type="entry name" value="Znf_CW"/>
</dbReference>
<protein>
    <recommendedName>
        <fullName evidence="4">CW-type domain-containing protein</fullName>
    </recommendedName>
</protein>
<dbReference type="GO" id="GO:0008270">
    <property type="term" value="F:zinc ion binding"/>
    <property type="evidence" value="ECO:0007669"/>
    <property type="project" value="UniProtKB-KW"/>
</dbReference>
<dbReference type="PROSITE" id="PS51050">
    <property type="entry name" value="ZF_CW"/>
    <property type="match status" value="1"/>
</dbReference>
<evidence type="ECO:0000256" key="2">
    <source>
        <dbReference type="ARBA" id="ARBA00022771"/>
    </source>
</evidence>
<feature type="domain" description="CW-type" evidence="4">
    <location>
        <begin position="1"/>
        <end position="49"/>
    </location>
</feature>
<keyword evidence="6" id="KW-1185">Reference proteome</keyword>
<gene>
    <name evidence="5" type="ORF">AMTR_s00403p00012560</name>
</gene>
<dbReference type="AlphaFoldDB" id="W1P707"/>
<dbReference type="HOGENOM" id="CLU_2549624_0_0_1"/>
<sequence>EKYQWVQCDNCAKWRKLPMDVLVPPRWSCADNSWDPKSLRGRMSLGIFQKVGWGGYEVETGRGALGTSRREADVASGSGSGSG</sequence>
<organism evidence="5 6">
    <name type="scientific">Amborella trichopoda</name>
    <dbReference type="NCBI Taxonomy" id="13333"/>
    <lineage>
        <taxon>Eukaryota</taxon>
        <taxon>Viridiplantae</taxon>
        <taxon>Streptophyta</taxon>
        <taxon>Embryophyta</taxon>
        <taxon>Tracheophyta</taxon>
        <taxon>Spermatophyta</taxon>
        <taxon>Magnoliopsida</taxon>
        <taxon>Amborellales</taxon>
        <taxon>Amborellaceae</taxon>
        <taxon>Amborella</taxon>
    </lineage>
</organism>
<evidence type="ECO:0000313" key="6">
    <source>
        <dbReference type="Proteomes" id="UP000017836"/>
    </source>
</evidence>
<keyword evidence="2" id="KW-0863">Zinc-finger</keyword>
<proteinExistence type="predicted"/>
<evidence type="ECO:0000259" key="4">
    <source>
        <dbReference type="PROSITE" id="PS51050"/>
    </source>
</evidence>
<evidence type="ECO:0000256" key="3">
    <source>
        <dbReference type="ARBA" id="ARBA00022833"/>
    </source>
</evidence>
<reference evidence="6" key="1">
    <citation type="journal article" date="2013" name="Science">
        <title>The Amborella genome and the evolution of flowering plants.</title>
        <authorList>
            <consortium name="Amborella Genome Project"/>
        </authorList>
    </citation>
    <scope>NUCLEOTIDE SEQUENCE [LARGE SCALE GENOMIC DNA]</scope>
</reference>
<keyword evidence="1" id="KW-0479">Metal-binding</keyword>